<keyword evidence="3" id="KW-0378">Hydrolase</keyword>
<feature type="domain" description="CAAX prenyl protease 2/Lysostaphin resistance protein A-like" evidence="2">
    <location>
        <begin position="166"/>
        <end position="242"/>
    </location>
</feature>
<keyword evidence="1" id="KW-0472">Membrane</keyword>
<feature type="transmembrane region" description="Helical" evidence="1">
    <location>
        <begin position="6"/>
        <end position="22"/>
    </location>
</feature>
<dbReference type="EMBL" id="JAYKLX010000010">
    <property type="protein sequence ID" value="MEB3347771.1"/>
    <property type="molecule type" value="Genomic_DNA"/>
</dbReference>
<feature type="transmembrane region" description="Helical" evidence="1">
    <location>
        <begin position="76"/>
        <end position="96"/>
    </location>
</feature>
<keyword evidence="3" id="KW-0645">Protease</keyword>
<keyword evidence="1" id="KW-0812">Transmembrane</keyword>
<organism evidence="3 4">
    <name type="scientific">Aquimarina gracilis</name>
    <dbReference type="NCBI Taxonomy" id="874422"/>
    <lineage>
        <taxon>Bacteria</taxon>
        <taxon>Pseudomonadati</taxon>
        <taxon>Bacteroidota</taxon>
        <taxon>Flavobacteriia</taxon>
        <taxon>Flavobacteriales</taxon>
        <taxon>Flavobacteriaceae</taxon>
        <taxon>Aquimarina</taxon>
    </lineage>
</organism>
<protein>
    <submittedName>
        <fullName evidence="3">CPBP family glutamic-type intramembrane protease</fullName>
        <ecNumber evidence="3">3.4.-.-</ecNumber>
    </submittedName>
</protein>
<evidence type="ECO:0000259" key="2">
    <source>
        <dbReference type="Pfam" id="PF02517"/>
    </source>
</evidence>
<dbReference type="RefSeq" id="WP_324181794.1">
    <property type="nucleotide sequence ID" value="NZ_BAABAW010000011.1"/>
</dbReference>
<accession>A0ABU6A0X9</accession>
<dbReference type="EC" id="3.4.-.-" evidence="3"/>
<evidence type="ECO:0000313" key="4">
    <source>
        <dbReference type="Proteomes" id="UP001327027"/>
    </source>
</evidence>
<comment type="caution">
    <text evidence="3">The sequence shown here is derived from an EMBL/GenBank/DDBJ whole genome shotgun (WGS) entry which is preliminary data.</text>
</comment>
<dbReference type="GO" id="GO:0006508">
    <property type="term" value="P:proteolysis"/>
    <property type="evidence" value="ECO:0007669"/>
    <property type="project" value="UniProtKB-KW"/>
</dbReference>
<proteinExistence type="predicted"/>
<dbReference type="Pfam" id="PF02517">
    <property type="entry name" value="Rce1-like"/>
    <property type="match status" value="1"/>
</dbReference>
<feature type="transmembrane region" description="Helical" evidence="1">
    <location>
        <begin position="111"/>
        <end position="132"/>
    </location>
</feature>
<dbReference type="Proteomes" id="UP001327027">
    <property type="component" value="Unassembled WGS sequence"/>
</dbReference>
<dbReference type="InterPro" id="IPR003675">
    <property type="entry name" value="Rce1/LyrA-like_dom"/>
</dbReference>
<keyword evidence="1" id="KW-1133">Transmembrane helix</keyword>
<keyword evidence="4" id="KW-1185">Reference proteome</keyword>
<feature type="transmembrane region" description="Helical" evidence="1">
    <location>
        <begin position="43"/>
        <end position="64"/>
    </location>
</feature>
<feature type="transmembrane region" description="Helical" evidence="1">
    <location>
        <begin position="204"/>
        <end position="223"/>
    </location>
</feature>
<sequence length="250" mass="28188">MTTHYASLMIAYSAAALLWLLFNRFFGNRLWNKPVDYQPEKPYIDFIFASIAILAILGIGQLYINGMLLPNKNKLPIIDAINQAFIFSPTLILVFLRKDSLDSIWLPKANIIIRIGIGLCIAMISLIIYWIVRENATPLGKMMLNIYNPKNISELTQVFMEDITIAMIFVRLSKWIGSSWTIGIVAILFAAGHIPSMIADGYSLAELGSLILDTAIGVVILSVISRSKDVWWFFLVHFTLDMTQYFGSTL</sequence>
<dbReference type="GO" id="GO:0008233">
    <property type="term" value="F:peptidase activity"/>
    <property type="evidence" value="ECO:0007669"/>
    <property type="project" value="UniProtKB-KW"/>
</dbReference>
<evidence type="ECO:0000313" key="3">
    <source>
        <dbReference type="EMBL" id="MEB3347771.1"/>
    </source>
</evidence>
<name>A0ABU6A0X9_9FLAO</name>
<evidence type="ECO:0000256" key="1">
    <source>
        <dbReference type="SAM" id="Phobius"/>
    </source>
</evidence>
<gene>
    <name evidence="3" type="ORF">U6A24_20000</name>
</gene>
<reference evidence="3 4" key="1">
    <citation type="journal article" date="2013" name="Int. J. Syst. Evol. Microbiol.">
        <title>Aquimarina gracilis sp. nov., isolated from the gut microflora of a mussel, Mytilus coruscus, and emended description of Aquimarina spongiae.</title>
        <authorList>
            <person name="Park S.C."/>
            <person name="Choe H.N."/>
            <person name="Baik K.S."/>
            <person name="Seong C.N."/>
        </authorList>
    </citation>
    <scope>NUCLEOTIDE SEQUENCE [LARGE SCALE GENOMIC DNA]</scope>
    <source>
        <strain evidence="3 4">PSC32</strain>
    </source>
</reference>
<feature type="transmembrane region" description="Helical" evidence="1">
    <location>
        <begin position="179"/>
        <end position="198"/>
    </location>
</feature>